<evidence type="ECO:0000313" key="2">
    <source>
        <dbReference type="EMBL" id="AKJ28465.1"/>
    </source>
</evidence>
<organism evidence="2 3">
    <name type="scientific">Caldimonas brevitalea</name>
    <dbReference type="NCBI Taxonomy" id="413882"/>
    <lineage>
        <taxon>Bacteria</taxon>
        <taxon>Pseudomonadati</taxon>
        <taxon>Pseudomonadota</taxon>
        <taxon>Betaproteobacteria</taxon>
        <taxon>Burkholderiales</taxon>
        <taxon>Sphaerotilaceae</taxon>
        <taxon>Caldimonas</taxon>
    </lineage>
</organism>
<dbReference type="EMBL" id="CP011371">
    <property type="protein sequence ID" value="AKJ28465.1"/>
    <property type="molecule type" value="Genomic_DNA"/>
</dbReference>
<dbReference type="Proteomes" id="UP000035352">
    <property type="component" value="Chromosome"/>
</dbReference>
<sequence length="264" mass="28032">MSLLAGCIERYFFYPDQRIYSTPEALGVRAEEVRFAGPEGAQLHGWWLPAEGRARGSVLHAHGNAANVSNHLPLVAWLPSAGYNVLSFDYRGYGQSTGQPSLRGVVADTVAALDYLRQRADVDHTRLAVLGQSLGGATAVRAVAQSPGGVRLLIIESAFSSYRGVAREAAGSAGPLGWLAPVLVLGLPGAEHDPVTAIARLPVPLLLLHARLDPVVSFRHGEVLYAAAPQPKQWLVLEGDGHVDGLLQPAGRNEVVRALQAALP</sequence>
<dbReference type="RefSeq" id="WP_047194323.1">
    <property type="nucleotide sequence ID" value="NZ_CP011371.1"/>
</dbReference>
<evidence type="ECO:0000313" key="3">
    <source>
        <dbReference type="Proteomes" id="UP000035352"/>
    </source>
</evidence>
<dbReference type="InterPro" id="IPR029058">
    <property type="entry name" value="AB_hydrolase_fold"/>
</dbReference>
<reference evidence="2 3" key="1">
    <citation type="submission" date="2015-05" db="EMBL/GenBank/DDBJ databases">
        <authorList>
            <person name="Tang B."/>
            <person name="Yu Y."/>
        </authorList>
    </citation>
    <scope>NUCLEOTIDE SEQUENCE [LARGE SCALE GENOMIC DNA]</scope>
    <source>
        <strain evidence="2 3">DSM 7029</strain>
    </source>
</reference>
<dbReference type="AlphaFoldDB" id="A0A0G3BPG3"/>
<keyword evidence="3" id="KW-1185">Reference proteome</keyword>
<dbReference type="Gene3D" id="3.40.50.1820">
    <property type="entry name" value="alpha/beta hydrolase"/>
    <property type="match status" value="1"/>
</dbReference>
<dbReference type="KEGG" id="pbh:AAW51_1774"/>
<dbReference type="STRING" id="413882.AAW51_1774"/>
<protein>
    <recommendedName>
        <fullName evidence="1">Serine aminopeptidase S33 domain-containing protein</fullName>
    </recommendedName>
</protein>
<dbReference type="PANTHER" id="PTHR12277">
    <property type="entry name" value="ALPHA/BETA HYDROLASE DOMAIN-CONTAINING PROTEIN"/>
    <property type="match status" value="1"/>
</dbReference>
<dbReference type="PANTHER" id="PTHR12277:SF81">
    <property type="entry name" value="PROTEIN ABHD13"/>
    <property type="match status" value="1"/>
</dbReference>
<dbReference type="Pfam" id="PF12146">
    <property type="entry name" value="Hydrolase_4"/>
    <property type="match status" value="1"/>
</dbReference>
<proteinExistence type="predicted"/>
<dbReference type="InterPro" id="IPR022742">
    <property type="entry name" value="Hydrolase_4"/>
</dbReference>
<gene>
    <name evidence="2" type="ORF">AAW51_1774</name>
</gene>
<feature type="domain" description="Serine aminopeptidase S33" evidence="1">
    <location>
        <begin position="53"/>
        <end position="163"/>
    </location>
</feature>
<evidence type="ECO:0000259" key="1">
    <source>
        <dbReference type="Pfam" id="PF12146"/>
    </source>
</evidence>
<name>A0A0G3BPG3_9BURK</name>
<dbReference type="SUPFAM" id="SSF53474">
    <property type="entry name" value="alpha/beta-Hydrolases"/>
    <property type="match status" value="1"/>
</dbReference>
<accession>A0A0G3BPG3</accession>